<dbReference type="AlphaFoldDB" id="A0AAE0N5X7"/>
<feature type="signal peptide" evidence="2">
    <location>
        <begin position="1"/>
        <end position="18"/>
    </location>
</feature>
<feature type="region of interest" description="Disordered" evidence="1">
    <location>
        <begin position="43"/>
        <end position="73"/>
    </location>
</feature>
<accession>A0AAE0N5X7</accession>
<dbReference type="EMBL" id="JAULSW010000008">
    <property type="protein sequence ID" value="KAK3371906.1"/>
    <property type="molecule type" value="Genomic_DNA"/>
</dbReference>
<reference evidence="3" key="1">
    <citation type="journal article" date="2023" name="Mol. Phylogenet. Evol.">
        <title>Genome-scale phylogeny and comparative genomics of the fungal order Sordariales.</title>
        <authorList>
            <person name="Hensen N."/>
            <person name="Bonometti L."/>
            <person name="Westerberg I."/>
            <person name="Brannstrom I.O."/>
            <person name="Guillou S."/>
            <person name="Cros-Aarteil S."/>
            <person name="Calhoun S."/>
            <person name="Haridas S."/>
            <person name="Kuo A."/>
            <person name="Mondo S."/>
            <person name="Pangilinan J."/>
            <person name="Riley R."/>
            <person name="LaButti K."/>
            <person name="Andreopoulos B."/>
            <person name="Lipzen A."/>
            <person name="Chen C."/>
            <person name="Yan M."/>
            <person name="Daum C."/>
            <person name="Ng V."/>
            <person name="Clum A."/>
            <person name="Steindorff A."/>
            <person name="Ohm R.A."/>
            <person name="Martin F."/>
            <person name="Silar P."/>
            <person name="Natvig D.O."/>
            <person name="Lalanne C."/>
            <person name="Gautier V."/>
            <person name="Ament-Velasquez S.L."/>
            <person name="Kruys A."/>
            <person name="Hutchinson M.I."/>
            <person name="Powell A.J."/>
            <person name="Barry K."/>
            <person name="Miller A.N."/>
            <person name="Grigoriev I.V."/>
            <person name="Debuchy R."/>
            <person name="Gladieux P."/>
            <person name="Hiltunen Thoren M."/>
            <person name="Johannesson H."/>
        </authorList>
    </citation>
    <scope>NUCLEOTIDE SEQUENCE</scope>
    <source>
        <strain evidence="3">CBS 232.78</strain>
    </source>
</reference>
<feature type="chain" id="PRO_5042291583" evidence="2">
    <location>
        <begin position="19"/>
        <end position="73"/>
    </location>
</feature>
<evidence type="ECO:0000313" key="3">
    <source>
        <dbReference type="EMBL" id="KAK3371906.1"/>
    </source>
</evidence>
<evidence type="ECO:0000256" key="1">
    <source>
        <dbReference type="SAM" id="MobiDB-lite"/>
    </source>
</evidence>
<keyword evidence="4" id="KW-1185">Reference proteome</keyword>
<evidence type="ECO:0000256" key="2">
    <source>
        <dbReference type="SAM" id="SignalP"/>
    </source>
</evidence>
<reference evidence="3" key="2">
    <citation type="submission" date="2023-06" db="EMBL/GenBank/DDBJ databases">
        <authorList>
            <consortium name="Lawrence Berkeley National Laboratory"/>
            <person name="Haridas S."/>
            <person name="Hensen N."/>
            <person name="Bonometti L."/>
            <person name="Westerberg I."/>
            <person name="Brannstrom I.O."/>
            <person name="Guillou S."/>
            <person name="Cros-Aarteil S."/>
            <person name="Calhoun S."/>
            <person name="Kuo A."/>
            <person name="Mondo S."/>
            <person name="Pangilinan J."/>
            <person name="Riley R."/>
            <person name="LaButti K."/>
            <person name="Andreopoulos B."/>
            <person name="Lipzen A."/>
            <person name="Chen C."/>
            <person name="Yanf M."/>
            <person name="Daum C."/>
            <person name="Ng V."/>
            <person name="Clum A."/>
            <person name="Steindorff A."/>
            <person name="Ohm R."/>
            <person name="Martin F."/>
            <person name="Silar P."/>
            <person name="Natvig D."/>
            <person name="Lalanne C."/>
            <person name="Gautier V."/>
            <person name="Ament-velasquez S.L."/>
            <person name="Kruys A."/>
            <person name="Hutchinson M.I."/>
            <person name="Powell A.J."/>
            <person name="Barry K."/>
            <person name="Miller A.N."/>
            <person name="Grigoriev I.V."/>
            <person name="Debuchy R."/>
            <person name="Gladieux P."/>
            <person name="Thoren M.H."/>
            <person name="Johannesson H."/>
        </authorList>
    </citation>
    <scope>NUCLEOTIDE SEQUENCE</scope>
    <source>
        <strain evidence="3">CBS 232.78</strain>
    </source>
</reference>
<comment type="caution">
    <text evidence="3">The sequence shown here is derived from an EMBL/GenBank/DDBJ whole genome shotgun (WGS) entry which is preliminary data.</text>
</comment>
<name>A0AAE0N5X7_9PEZI</name>
<sequence>MAILAKAIARLPLTLAIALNMQNIDQLESLIGEMFAKNMSVVKKEAQRKENPGREKPPMPPGPFPLVVSTEFL</sequence>
<feature type="compositionally biased region" description="Basic and acidic residues" evidence="1">
    <location>
        <begin position="43"/>
        <end position="57"/>
    </location>
</feature>
<keyword evidence="2" id="KW-0732">Signal</keyword>
<protein>
    <submittedName>
        <fullName evidence="3">Uncharacterized protein</fullName>
    </submittedName>
</protein>
<dbReference type="Proteomes" id="UP001285441">
    <property type="component" value="Unassembled WGS sequence"/>
</dbReference>
<gene>
    <name evidence="3" type="ORF">B0H63DRAFT_526778</name>
</gene>
<organism evidence="3 4">
    <name type="scientific">Podospora didyma</name>
    <dbReference type="NCBI Taxonomy" id="330526"/>
    <lineage>
        <taxon>Eukaryota</taxon>
        <taxon>Fungi</taxon>
        <taxon>Dikarya</taxon>
        <taxon>Ascomycota</taxon>
        <taxon>Pezizomycotina</taxon>
        <taxon>Sordariomycetes</taxon>
        <taxon>Sordariomycetidae</taxon>
        <taxon>Sordariales</taxon>
        <taxon>Podosporaceae</taxon>
        <taxon>Podospora</taxon>
    </lineage>
</organism>
<evidence type="ECO:0000313" key="4">
    <source>
        <dbReference type="Proteomes" id="UP001285441"/>
    </source>
</evidence>
<proteinExistence type="predicted"/>